<keyword evidence="1" id="KW-0808">Transferase</keyword>
<dbReference type="EC" id="2.3.1.-" evidence="1"/>
<dbReference type="KEGG" id="rml:FF011L_51640"/>
<proteinExistence type="predicted"/>
<dbReference type="Pfam" id="PF00132">
    <property type="entry name" value="Hexapep"/>
    <property type="match status" value="1"/>
</dbReference>
<dbReference type="PANTHER" id="PTHR23416">
    <property type="entry name" value="SIALIC ACID SYNTHASE-RELATED"/>
    <property type="match status" value="1"/>
</dbReference>
<dbReference type="CDD" id="cd04647">
    <property type="entry name" value="LbH_MAT_like"/>
    <property type="match status" value="1"/>
</dbReference>
<dbReference type="AlphaFoldDB" id="A0A517MN97"/>
<dbReference type="InterPro" id="IPR011004">
    <property type="entry name" value="Trimer_LpxA-like_sf"/>
</dbReference>
<evidence type="ECO:0000313" key="1">
    <source>
        <dbReference type="EMBL" id="QDS96356.1"/>
    </source>
</evidence>
<keyword evidence="1" id="KW-0012">Acyltransferase</keyword>
<dbReference type="OrthoDB" id="285017at2"/>
<protein>
    <submittedName>
        <fullName evidence="1">Acetyltransferase</fullName>
        <ecNumber evidence="1">2.3.1.-</ecNumber>
    </submittedName>
</protein>
<gene>
    <name evidence="1" type="ORF">FF011L_51640</name>
</gene>
<dbReference type="Gene3D" id="2.160.10.10">
    <property type="entry name" value="Hexapeptide repeat proteins"/>
    <property type="match status" value="2"/>
</dbReference>
<sequence>MIFYRLFIATCDRLAHSRGLMLRILLRGKCFSIGKKLKCERGVKLLVRDGGKIEIGDRVEIRRDVEIRAFGNAHVIIDDDVRLDRGVRIIAGNASMVRLGKRVRVGFYSVLNGGDSITVGSGSLVSGFVYLQTSMHRHERNANIQDQGYSHSPIFIGEDVWIGAHSTVLPGIRIEQGGVVGSNAVVTKNVSAFDVVAGVPARVLRNR</sequence>
<dbReference type="GO" id="GO:0016746">
    <property type="term" value="F:acyltransferase activity"/>
    <property type="evidence" value="ECO:0007669"/>
    <property type="project" value="UniProtKB-KW"/>
</dbReference>
<dbReference type="RefSeq" id="WP_145354513.1">
    <property type="nucleotide sequence ID" value="NZ_CP036262.1"/>
</dbReference>
<dbReference type="SUPFAM" id="SSF51161">
    <property type="entry name" value="Trimeric LpxA-like enzymes"/>
    <property type="match status" value="2"/>
</dbReference>
<dbReference type="Proteomes" id="UP000320672">
    <property type="component" value="Chromosome"/>
</dbReference>
<name>A0A517MN97_9BACT</name>
<evidence type="ECO:0000313" key="2">
    <source>
        <dbReference type="Proteomes" id="UP000320672"/>
    </source>
</evidence>
<dbReference type="InterPro" id="IPR051159">
    <property type="entry name" value="Hexapeptide_acetyltransf"/>
</dbReference>
<dbReference type="PANTHER" id="PTHR23416:SF78">
    <property type="entry name" value="LIPOPOLYSACCHARIDE BIOSYNTHESIS O-ACETYL TRANSFERASE WBBJ-RELATED"/>
    <property type="match status" value="1"/>
</dbReference>
<accession>A0A517MN97</accession>
<reference evidence="1 2" key="1">
    <citation type="submission" date="2019-02" db="EMBL/GenBank/DDBJ databases">
        <title>Deep-cultivation of Planctomycetes and their phenomic and genomic characterization uncovers novel biology.</title>
        <authorList>
            <person name="Wiegand S."/>
            <person name="Jogler M."/>
            <person name="Boedeker C."/>
            <person name="Pinto D."/>
            <person name="Vollmers J."/>
            <person name="Rivas-Marin E."/>
            <person name="Kohn T."/>
            <person name="Peeters S.H."/>
            <person name="Heuer A."/>
            <person name="Rast P."/>
            <person name="Oberbeckmann S."/>
            <person name="Bunk B."/>
            <person name="Jeske O."/>
            <person name="Meyerdierks A."/>
            <person name="Storesund J.E."/>
            <person name="Kallscheuer N."/>
            <person name="Luecker S."/>
            <person name="Lage O.M."/>
            <person name="Pohl T."/>
            <person name="Merkel B.J."/>
            <person name="Hornburger P."/>
            <person name="Mueller R.-W."/>
            <person name="Bruemmer F."/>
            <person name="Labrenz M."/>
            <person name="Spormann A.M."/>
            <person name="Op den Camp H."/>
            <person name="Overmann J."/>
            <person name="Amann R."/>
            <person name="Jetten M.S.M."/>
            <person name="Mascher T."/>
            <person name="Medema M.H."/>
            <person name="Devos D.P."/>
            <person name="Kaster A.-K."/>
            <person name="Ovreas L."/>
            <person name="Rohde M."/>
            <person name="Galperin M.Y."/>
            <person name="Jogler C."/>
        </authorList>
    </citation>
    <scope>NUCLEOTIDE SEQUENCE [LARGE SCALE GENOMIC DNA]</scope>
    <source>
        <strain evidence="1 2">FF011L</strain>
    </source>
</reference>
<organism evidence="1 2">
    <name type="scientific">Roseimaritima multifibrata</name>
    <dbReference type="NCBI Taxonomy" id="1930274"/>
    <lineage>
        <taxon>Bacteria</taxon>
        <taxon>Pseudomonadati</taxon>
        <taxon>Planctomycetota</taxon>
        <taxon>Planctomycetia</taxon>
        <taxon>Pirellulales</taxon>
        <taxon>Pirellulaceae</taxon>
        <taxon>Roseimaritima</taxon>
    </lineage>
</organism>
<dbReference type="InterPro" id="IPR001451">
    <property type="entry name" value="Hexapep"/>
</dbReference>
<keyword evidence="2" id="KW-1185">Reference proteome</keyword>
<dbReference type="EMBL" id="CP036262">
    <property type="protein sequence ID" value="QDS96356.1"/>
    <property type="molecule type" value="Genomic_DNA"/>
</dbReference>